<evidence type="ECO:0000256" key="4">
    <source>
        <dbReference type="SAM" id="MobiDB-lite"/>
    </source>
</evidence>
<protein>
    <recommendedName>
        <fullName evidence="7">Kelch domain-containing protein</fullName>
    </recommendedName>
</protein>
<name>A0A0L7KEL9_PLAFX</name>
<evidence type="ECO:0000256" key="2">
    <source>
        <dbReference type="ARBA" id="ARBA00022737"/>
    </source>
</evidence>
<reference evidence="6" key="2">
    <citation type="submission" date="2006-03" db="EMBL/GenBank/DDBJ databases">
        <title>The genome sequence of the Plasmodium falciparum HB3.</title>
        <authorList>
            <consortium name="The Broad Institute Genome Sequencing Platform"/>
            <person name="Birren B."/>
            <person name="Lander E."/>
            <person name="Galagan J."/>
            <person name="Nusbaum C."/>
            <person name="Devon K."/>
            <person name="Henn M."/>
            <person name="Jaffe D."/>
            <person name="Butler J."/>
            <person name="Alvarez P."/>
            <person name="Gnerre S."/>
            <person name="Grabherr M."/>
            <person name="Kleber M."/>
            <person name="Mauceli E."/>
            <person name="Brockman W."/>
            <person name="MacCallum I.A."/>
            <person name="Rounsley S."/>
            <person name="Young S."/>
            <person name="LaButti K."/>
            <person name="Pushparaj V."/>
            <person name="DeCaprio D."/>
            <person name="Crawford M."/>
            <person name="Koehrsen M."/>
            <person name="Engels R."/>
            <person name="Montgomery P."/>
            <person name="Pearson M."/>
            <person name="Howarth C."/>
            <person name="Larson L."/>
            <person name="Luoma S."/>
            <person name="White J."/>
            <person name="Kodira C."/>
            <person name="Zeng Q."/>
            <person name="Oleary S."/>
            <person name="Yandava C."/>
            <person name="Alvarado L."/>
            <person name="Wirth D."/>
            <person name="Volkman S."/>
            <person name="Hartl D."/>
        </authorList>
    </citation>
    <scope>NUCLEOTIDE SEQUENCE [LARGE SCALE GENOMIC DNA]</scope>
</reference>
<feature type="region of interest" description="Disordered" evidence="4">
    <location>
        <begin position="76"/>
        <end position="95"/>
    </location>
</feature>
<feature type="compositionally biased region" description="Low complexity" evidence="4">
    <location>
        <begin position="77"/>
        <end position="95"/>
    </location>
</feature>
<evidence type="ECO:0000256" key="1">
    <source>
        <dbReference type="ARBA" id="ARBA00022441"/>
    </source>
</evidence>
<keyword evidence="3" id="KW-0175">Coiled coil</keyword>
<reference evidence="5 6" key="1">
    <citation type="submission" date="2006-03" db="EMBL/GenBank/DDBJ databases">
        <title>Annotation of Plasmodium falciparum HB3.</title>
        <authorList>
            <consortium name="The Broad Institute Genome Sequencing Platform"/>
            <person name="Volkman S.K."/>
            <person name="Neafsey D.E."/>
            <person name="Dash A.P."/>
            <person name="Chitnis C.E."/>
            <person name="Hartl D.L."/>
            <person name="Young S.K."/>
            <person name="Zeng Q."/>
            <person name="Koehrsen M."/>
            <person name="Alvarado L."/>
            <person name="Berlin A."/>
            <person name="Borenstein D."/>
            <person name="Chapman S.B."/>
            <person name="Chen Z."/>
            <person name="Engels R."/>
            <person name="Freedman E."/>
            <person name="Gellesch M."/>
            <person name="Goldberg J."/>
            <person name="Griggs A."/>
            <person name="Gujja S."/>
            <person name="Heilman E.R."/>
            <person name="Heiman D.I."/>
            <person name="Howarth C."/>
            <person name="Jen D."/>
            <person name="Larson L."/>
            <person name="Mehta T."/>
            <person name="Neiman D."/>
            <person name="Park D."/>
            <person name="Pearson M."/>
            <person name="Roberts A."/>
            <person name="Saif S."/>
            <person name="Shea T."/>
            <person name="Shenoy N."/>
            <person name="Sisk P."/>
            <person name="Stolte C."/>
            <person name="Sykes S."/>
            <person name="Walk T."/>
            <person name="White J."/>
            <person name="Yandava C."/>
            <person name="Haas B."/>
            <person name="Henn M.R."/>
            <person name="Nusbaum C."/>
            <person name="Birren B."/>
        </authorList>
    </citation>
    <scope>NUCLEOTIDE SEQUENCE [LARGE SCALE GENOMIC DNA]</scope>
    <source>
        <strain evidence="5">HB3</strain>
    </source>
</reference>
<evidence type="ECO:0000313" key="6">
    <source>
        <dbReference type="Proteomes" id="UP000054289"/>
    </source>
</evidence>
<feature type="region of interest" description="Disordered" evidence="4">
    <location>
        <begin position="1"/>
        <end position="59"/>
    </location>
</feature>
<dbReference type="OMA" id="EIMHNER"/>
<dbReference type="EMBL" id="CH672021">
    <property type="protein sequence ID" value="KOB61768.1"/>
    <property type="molecule type" value="Genomic_DNA"/>
</dbReference>
<keyword evidence="2" id="KW-0677">Repeat</keyword>
<feature type="compositionally biased region" description="Polar residues" evidence="4">
    <location>
        <begin position="41"/>
        <end position="54"/>
    </location>
</feature>
<dbReference type="InterPro" id="IPR015915">
    <property type="entry name" value="Kelch-typ_b-propeller"/>
</dbReference>
<accession>A0A0L7KEL9</accession>
<sequence length="596" mass="68003">MASPNTTQPEIILSEEKKASLTTQSTSNNTNDGNILEEQKTLTSQQQPTPVPNTERTEDNVIENLKKTDLSNKDENTTISINTSTNTNINSNTNSNTNTNINSNINTDVNTNINTDINTNTNSNTNSNTNTNINTNANTNTNTNEKAQDEKFQYNGDVSKAFLSPPVFHLTEIMHDERCFKKTKGHVTVEINGDICIYGGMLHDKCVENFIRYVPGINLFEKMRLNSNDIVPRAFCSGNVITEDNKKNIIIFGGINEKDEIVDETYKFDFQAKKWELIGNKICPRARYKHASFSFNDFLYIHGGLDVNNSLLADMWCFSKNSWTPIKQIDRIPEPRYAHSLIFSFYGNAKLVFLFGGNKKGYNAALGDTWIFNINTNRWKEITNSSGSKPCARWGHSSQLFDNEWMIIYGGITNGWIDNYALSDMYALNIFTFSWFEVDISTSKNFDRGYYGSLCFLPYKKSLFVFGGTDNSEDHSDVFSMSPLVTYVSYKTLTGKIEQLNTRMKNINETSSENENMNISEFETKITELKEDINKINFMMKAFESKFCGKIKKLEKLNEQCEKLLSKNINTEELQNLEQRIRKLETSNVLMKHDSI</sequence>
<dbReference type="PANTHER" id="PTHR46093:SF18">
    <property type="entry name" value="FIBRONECTIN TYPE-III DOMAIN-CONTAINING PROTEIN"/>
    <property type="match status" value="1"/>
</dbReference>
<evidence type="ECO:0000256" key="3">
    <source>
        <dbReference type="SAM" id="Coils"/>
    </source>
</evidence>
<dbReference type="InterPro" id="IPR011043">
    <property type="entry name" value="Gal_Oxase/kelch_b-propeller"/>
</dbReference>
<evidence type="ECO:0008006" key="7">
    <source>
        <dbReference type="Google" id="ProtNLM"/>
    </source>
</evidence>
<keyword evidence="1" id="KW-0880">Kelch repeat</keyword>
<dbReference type="SUPFAM" id="SSF50965">
    <property type="entry name" value="Galactose oxidase, central domain"/>
    <property type="match status" value="1"/>
</dbReference>
<proteinExistence type="predicted"/>
<dbReference type="Proteomes" id="UP000054289">
    <property type="component" value="Unassembled WGS sequence"/>
</dbReference>
<dbReference type="Pfam" id="PF24681">
    <property type="entry name" value="Kelch_KLHDC2_KLHL20_DRC7"/>
    <property type="match status" value="1"/>
</dbReference>
<dbReference type="PANTHER" id="PTHR46093">
    <property type="entry name" value="ACYL-COA-BINDING DOMAIN-CONTAINING PROTEIN 5"/>
    <property type="match status" value="1"/>
</dbReference>
<dbReference type="AlphaFoldDB" id="A0A0L7KEL9"/>
<dbReference type="Gene3D" id="2.120.10.80">
    <property type="entry name" value="Kelch-type beta propeller"/>
    <property type="match status" value="2"/>
</dbReference>
<dbReference type="KEGG" id="pfh:PFHG_03505"/>
<feature type="coiled-coil region" evidence="3">
    <location>
        <begin position="490"/>
        <end position="594"/>
    </location>
</feature>
<evidence type="ECO:0000313" key="5">
    <source>
        <dbReference type="EMBL" id="KOB61768.1"/>
    </source>
</evidence>
<dbReference type="OrthoDB" id="45365at2759"/>
<organism evidence="5 6">
    <name type="scientific">Plasmodium falciparum (isolate HB3)</name>
    <dbReference type="NCBI Taxonomy" id="137071"/>
    <lineage>
        <taxon>Eukaryota</taxon>
        <taxon>Sar</taxon>
        <taxon>Alveolata</taxon>
        <taxon>Apicomplexa</taxon>
        <taxon>Aconoidasida</taxon>
        <taxon>Haemosporida</taxon>
        <taxon>Plasmodiidae</taxon>
        <taxon>Plasmodium</taxon>
        <taxon>Plasmodium (Laverania)</taxon>
    </lineage>
</organism>
<gene>
    <name evidence="5" type="ORF">PFHG_03505</name>
</gene>
<feature type="compositionally biased region" description="Low complexity" evidence="4">
    <location>
        <begin position="20"/>
        <end position="31"/>
    </location>
</feature>